<feature type="compositionally biased region" description="Pro residues" evidence="5">
    <location>
        <begin position="802"/>
        <end position="816"/>
    </location>
</feature>
<evidence type="ECO:0000256" key="4">
    <source>
        <dbReference type="ARBA" id="ARBA00023088"/>
    </source>
</evidence>
<feature type="chain" id="PRO_5039376382" description="Gram-positive cocci surface proteins LPxTG domain-containing protein" evidence="7">
    <location>
        <begin position="35"/>
        <end position="884"/>
    </location>
</feature>
<evidence type="ECO:0000256" key="2">
    <source>
        <dbReference type="ARBA" id="ARBA00022525"/>
    </source>
</evidence>
<dbReference type="EMBL" id="MPDM01000005">
    <property type="protein sequence ID" value="OKL48619.1"/>
    <property type="molecule type" value="Genomic_DNA"/>
</dbReference>
<name>A0A1Q5PM70_9ACTO</name>
<evidence type="ECO:0000313" key="9">
    <source>
        <dbReference type="EMBL" id="OKL48619.1"/>
    </source>
</evidence>
<evidence type="ECO:0000256" key="5">
    <source>
        <dbReference type="SAM" id="MobiDB-lite"/>
    </source>
</evidence>
<keyword evidence="10" id="KW-1185">Reference proteome</keyword>
<reference evidence="10" key="1">
    <citation type="submission" date="2016-11" db="EMBL/GenBank/DDBJ databases">
        <title>Actinomyces gypaetusis sp. nov. isolated from Gypaetus barbatus in Qinghai Tibet Plateau China.</title>
        <authorList>
            <person name="Meng X."/>
        </authorList>
    </citation>
    <scope>NUCLEOTIDE SEQUENCE [LARGE SCALE GENOMIC DNA]</scope>
    <source>
        <strain evidence="10">DSM 15383</strain>
    </source>
</reference>
<evidence type="ECO:0000256" key="7">
    <source>
        <dbReference type="SAM" id="SignalP"/>
    </source>
</evidence>
<evidence type="ECO:0000256" key="3">
    <source>
        <dbReference type="ARBA" id="ARBA00022729"/>
    </source>
</evidence>
<comment type="caution">
    <text evidence="9">The sequence shown here is derived from an EMBL/GenBank/DDBJ whole genome shotgun (WGS) entry which is preliminary data.</text>
</comment>
<evidence type="ECO:0000256" key="6">
    <source>
        <dbReference type="SAM" id="Phobius"/>
    </source>
</evidence>
<organism evidence="9 10">
    <name type="scientific">Boudabousia marimammalium</name>
    <dbReference type="NCBI Taxonomy" id="156892"/>
    <lineage>
        <taxon>Bacteria</taxon>
        <taxon>Bacillati</taxon>
        <taxon>Actinomycetota</taxon>
        <taxon>Actinomycetes</taxon>
        <taxon>Actinomycetales</taxon>
        <taxon>Actinomycetaceae</taxon>
        <taxon>Boudabousia</taxon>
    </lineage>
</organism>
<dbReference type="InterPro" id="IPR019931">
    <property type="entry name" value="LPXTG_anchor"/>
</dbReference>
<proteinExistence type="predicted"/>
<gene>
    <name evidence="9" type="ORF">BM477_05265</name>
</gene>
<feature type="domain" description="Gram-positive cocci surface proteins LPxTG" evidence="8">
    <location>
        <begin position="851"/>
        <end position="884"/>
    </location>
</feature>
<protein>
    <recommendedName>
        <fullName evidence="8">Gram-positive cocci surface proteins LPxTG domain-containing protein</fullName>
    </recommendedName>
</protein>
<dbReference type="Pfam" id="PF00746">
    <property type="entry name" value="Gram_pos_anchor"/>
    <property type="match status" value="1"/>
</dbReference>
<evidence type="ECO:0000256" key="1">
    <source>
        <dbReference type="ARBA" id="ARBA00022512"/>
    </source>
</evidence>
<evidence type="ECO:0000259" key="8">
    <source>
        <dbReference type="PROSITE" id="PS50847"/>
    </source>
</evidence>
<keyword evidence="1" id="KW-0134">Cell wall</keyword>
<keyword evidence="6" id="KW-1133">Transmembrane helix</keyword>
<accession>A0A1Q5PM70</accession>
<keyword evidence="3 7" id="KW-0732">Signal</keyword>
<keyword evidence="6" id="KW-0812">Transmembrane</keyword>
<dbReference type="PROSITE" id="PS50847">
    <property type="entry name" value="GRAM_POS_ANCHORING"/>
    <property type="match status" value="1"/>
</dbReference>
<keyword evidence="2" id="KW-0964">Secreted</keyword>
<feature type="signal peptide" evidence="7">
    <location>
        <begin position="1"/>
        <end position="34"/>
    </location>
</feature>
<keyword evidence="4" id="KW-0572">Peptidoglycan-anchor</keyword>
<feature type="compositionally biased region" description="Low complexity" evidence="5">
    <location>
        <begin position="826"/>
        <end position="846"/>
    </location>
</feature>
<feature type="region of interest" description="Disordered" evidence="5">
    <location>
        <begin position="418"/>
        <end position="438"/>
    </location>
</feature>
<feature type="region of interest" description="Disordered" evidence="5">
    <location>
        <begin position="798"/>
        <end position="851"/>
    </location>
</feature>
<keyword evidence="6" id="KW-0472">Membrane</keyword>
<dbReference type="Proteomes" id="UP000186465">
    <property type="component" value="Unassembled WGS sequence"/>
</dbReference>
<sequence length="884" mass="95768">MKLGGSRKRMMSSIFAKSLIAAVACSFLITAPSAATPSASAAEQTPGKCFALNGLGYSDNVHSTSAGGVDVTPLATVTQKNGDVTYRFQVAYNGVQSSDHRETASTLQIALPPMVEDVKFKQIGSFNVGNETISDETIAQTMGRRVKFDTPVLLETIKSTATDDYRQQFERASQLRRAALMAYFEKQIVGQGETATAAQQAKVKELVDRNATAFGQPATAAEVTALREAGHDSIPGGIVDAGYDYGKFEATVKTDEQIAALETTQGSTPKVKSYLMHAETGKHPVALEVEYTISKAQAKQTPVMPLWAASAWRAQKEQYFFDATFPAGVGSLYGFGKTAKDFAAVANPASIQGNKFDINGLYGTDSGVTDFTGSWYTIGSDITPATFNYVREFNLQANPAVTFLASYTEDYRDIAALKANEEAPQSTRTPEPRSNPMYPDDCVIPANVTSTGGSVDVTPLGYEKLDNGKVKYSFQVSVQAMLSSDYIQNASTFDLAMPSFVEDVNFTQIGTYDIPQGFKRGDYENNVKHAHAVEVPMEILIPTDENYDGGLDQAYEQREKYMRDYLAAKNDEAGVTVEADALEDLARDKVREFGMLANGEELKALEAAGIKHLPGGVIYEGVTYGSFSGMIQRPERQQELDEQYADTVVHPEATDKIKSYLFHTENAGAPLSVRVEYTISGEQFTKTPHMPLWAASAWRSFHEGTYGSQEVGSQNLYEYASWEQDLMFIAHPELINAEQYDRNGLRGTGTGLTQYTGKWYEIGDDVTATAFNYVTNFNLATNPDVQYYAAAREDFRDIAAAGPPPPPRPKPTPEPSPESSAEEAPDAAPIVDTDASPDAAPADANAKGGKLPVTGVDATWVTVLAAALMLGGLALVGSRRKLKA</sequence>
<feature type="transmembrane region" description="Helical" evidence="6">
    <location>
        <begin position="858"/>
        <end position="876"/>
    </location>
</feature>
<dbReference type="AlphaFoldDB" id="A0A1Q5PM70"/>
<evidence type="ECO:0000313" key="10">
    <source>
        <dbReference type="Proteomes" id="UP000186465"/>
    </source>
</evidence>
<dbReference type="NCBIfam" id="TIGR01167">
    <property type="entry name" value="LPXTG_anchor"/>
    <property type="match status" value="1"/>
</dbReference>